<feature type="compositionally biased region" description="Low complexity" evidence="2">
    <location>
        <begin position="28"/>
        <end position="54"/>
    </location>
</feature>
<keyword evidence="1" id="KW-0811">Translocation</keyword>
<name>A0A6A4VLL4_AMPAM</name>
<dbReference type="GO" id="GO:0005743">
    <property type="term" value="C:mitochondrial inner membrane"/>
    <property type="evidence" value="ECO:0007669"/>
    <property type="project" value="UniProtKB-SubCell"/>
</dbReference>
<protein>
    <recommendedName>
        <fullName evidence="1">Mitochondrial import inner membrane translocase subunit</fullName>
    </recommendedName>
</protein>
<comment type="caution">
    <text evidence="4">The sequence shown here is derived from an EMBL/GenBank/DDBJ whole genome shotgun (WGS) entry which is preliminary data.</text>
</comment>
<accession>A0A6A4VLL4</accession>
<evidence type="ECO:0000256" key="2">
    <source>
        <dbReference type="SAM" id="MobiDB-lite"/>
    </source>
</evidence>
<dbReference type="GO" id="GO:0015031">
    <property type="term" value="P:protein transport"/>
    <property type="evidence" value="ECO:0007669"/>
    <property type="project" value="UniProtKB-KW"/>
</dbReference>
<feature type="domain" description="Tim10-like" evidence="3">
    <location>
        <begin position="68"/>
        <end position="130"/>
    </location>
</feature>
<evidence type="ECO:0000313" key="4">
    <source>
        <dbReference type="EMBL" id="KAF0294965.1"/>
    </source>
</evidence>
<comment type="subunit">
    <text evidence="1">Heterohexamer.</text>
</comment>
<dbReference type="Pfam" id="PF02953">
    <property type="entry name" value="zf-Tim10_DDP"/>
    <property type="match status" value="1"/>
</dbReference>
<sequence length="138" mass="15210">MGFEKIDGGKEDNRTQCSKRFPVIDAMDFGSSSRPSSSSFDSYSPGSSLNAPPGGSAGSGGTDKELEQFVMMEQQKAQFQAQVHKLNDVCWDRCVDKPSSKLDSRQENCLSNCVDRFVDVSLVITNRFAQLMQKQQGI</sequence>
<organism evidence="4 5">
    <name type="scientific">Amphibalanus amphitrite</name>
    <name type="common">Striped barnacle</name>
    <name type="synonym">Balanus amphitrite</name>
    <dbReference type="NCBI Taxonomy" id="1232801"/>
    <lineage>
        <taxon>Eukaryota</taxon>
        <taxon>Metazoa</taxon>
        <taxon>Ecdysozoa</taxon>
        <taxon>Arthropoda</taxon>
        <taxon>Crustacea</taxon>
        <taxon>Multicrustacea</taxon>
        <taxon>Cirripedia</taxon>
        <taxon>Thoracica</taxon>
        <taxon>Thoracicalcarea</taxon>
        <taxon>Balanomorpha</taxon>
        <taxon>Balanoidea</taxon>
        <taxon>Balanidae</taxon>
        <taxon>Amphibalaninae</taxon>
        <taxon>Amphibalanus</taxon>
    </lineage>
</organism>
<reference evidence="4 5" key="1">
    <citation type="submission" date="2019-07" db="EMBL/GenBank/DDBJ databases">
        <title>Draft genome assembly of a fouling barnacle, Amphibalanus amphitrite (Darwin, 1854): The first reference genome for Thecostraca.</title>
        <authorList>
            <person name="Kim W."/>
        </authorList>
    </citation>
    <scope>NUCLEOTIDE SEQUENCE [LARGE SCALE GENOMIC DNA]</scope>
    <source>
        <strain evidence="4">SNU_AA5</strain>
        <tissue evidence="4">Soma without cirri and trophi</tissue>
    </source>
</reference>
<dbReference type="Gene3D" id="1.10.287.810">
    <property type="entry name" value="Mitochondrial import inner membrane translocase subunit tim13 like domains"/>
    <property type="match status" value="1"/>
</dbReference>
<keyword evidence="1" id="KW-0653">Protein transport</keyword>
<dbReference type="OrthoDB" id="344165at2759"/>
<dbReference type="Proteomes" id="UP000440578">
    <property type="component" value="Unassembled WGS sequence"/>
</dbReference>
<comment type="subcellular location">
    <subcellularLocation>
        <location evidence="1">Mitochondrion inner membrane</location>
        <topology evidence="1">Peripheral membrane protein</topology>
        <orientation evidence="1">Intermembrane side</orientation>
    </subcellularLocation>
</comment>
<feature type="region of interest" description="Disordered" evidence="2">
    <location>
        <begin position="26"/>
        <end position="65"/>
    </location>
</feature>
<keyword evidence="5" id="KW-1185">Reference proteome</keyword>
<proteinExistence type="inferred from homology"/>
<dbReference type="InterPro" id="IPR035427">
    <property type="entry name" value="Tim10-like_dom_sf"/>
</dbReference>
<comment type="similarity">
    <text evidence="1">Belongs to the small Tim family.</text>
</comment>
<keyword evidence="1" id="KW-0496">Mitochondrion</keyword>
<evidence type="ECO:0000313" key="5">
    <source>
        <dbReference type="Proteomes" id="UP000440578"/>
    </source>
</evidence>
<dbReference type="InterPro" id="IPR004217">
    <property type="entry name" value="Tim10-like"/>
</dbReference>
<gene>
    <name evidence="4" type="primary">Tim8</name>
    <name evidence="4" type="ORF">FJT64_007435</name>
</gene>
<dbReference type="AlphaFoldDB" id="A0A6A4VLL4"/>
<dbReference type="EMBL" id="VIIS01001647">
    <property type="protein sequence ID" value="KAF0294965.1"/>
    <property type="molecule type" value="Genomic_DNA"/>
</dbReference>
<keyword evidence="1" id="KW-0472">Membrane</keyword>
<comment type="domain">
    <text evidence="1">The twin CX3C motif contains 4 conserved Cys residues that form 2 disulfide bonds in the mitochondrial intermembrane space.</text>
</comment>
<evidence type="ECO:0000259" key="3">
    <source>
        <dbReference type="Pfam" id="PF02953"/>
    </source>
</evidence>
<dbReference type="SUPFAM" id="SSF144122">
    <property type="entry name" value="Tim10-like"/>
    <property type="match status" value="1"/>
</dbReference>
<keyword evidence="1" id="KW-0813">Transport</keyword>
<keyword evidence="1" id="KW-1015">Disulfide bond</keyword>
<comment type="function">
    <text evidence="1">Mitochondrial intermembrane chaperone that participates in the import and insertion of some multi-pass transmembrane proteins into the mitochondrial inner membrane. Also required for the transfer of beta-barrel precursors from the TOM complex to the sorting and assembly machinery (SAM complex) of the outer membrane. Acts as a chaperone-like protein that protects the hydrophobic precursors from aggregation and guide them through the mitochondrial intermembrane space.</text>
</comment>
<keyword evidence="1" id="KW-0143">Chaperone</keyword>
<keyword evidence="1" id="KW-0999">Mitochondrion inner membrane</keyword>
<evidence type="ECO:0000256" key="1">
    <source>
        <dbReference type="RuleBase" id="RU367043"/>
    </source>
</evidence>